<protein>
    <submittedName>
        <fullName evidence="8">MetQ/NlpA family ABC transporter substrate-binding protein</fullName>
    </submittedName>
</protein>
<name>A0ABN3VE87_9PSEU</name>
<proteinExistence type="inferred from homology"/>
<keyword evidence="9" id="KW-1185">Reference proteome</keyword>
<feature type="transmembrane region" description="Helical" evidence="7">
    <location>
        <begin position="20"/>
        <end position="39"/>
    </location>
</feature>
<dbReference type="Gene3D" id="3.40.190.10">
    <property type="entry name" value="Periplasmic binding protein-like II"/>
    <property type="match status" value="2"/>
</dbReference>
<accession>A0ABN3VE87</accession>
<organism evidence="8 9">
    <name type="scientific">Saccharopolyspora taberi</name>
    <dbReference type="NCBI Taxonomy" id="60895"/>
    <lineage>
        <taxon>Bacteria</taxon>
        <taxon>Bacillati</taxon>
        <taxon>Actinomycetota</taxon>
        <taxon>Actinomycetes</taxon>
        <taxon>Pseudonocardiales</taxon>
        <taxon>Pseudonocardiaceae</taxon>
        <taxon>Saccharopolyspora</taxon>
    </lineage>
</organism>
<dbReference type="InterPro" id="IPR004872">
    <property type="entry name" value="Lipoprotein_NlpA"/>
</dbReference>
<evidence type="ECO:0000256" key="6">
    <source>
        <dbReference type="ARBA" id="ARBA00023288"/>
    </source>
</evidence>
<dbReference type="Pfam" id="PF03180">
    <property type="entry name" value="Lipoprotein_9"/>
    <property type="match status" value="1"/>
</dbReference>
<evidence type="ECO:0000256" key="7">
    <source>
        <dbReference type="SAM" id="Phobius"/>
    </source>
</evidence>
<evidence type="ECO:0000256" key="1">
    <source>
        <dbReference type="ARBA" id="ARBA00004635"/>
    </source>
</evidence>
<comment type="caution">
    <text evidence="8">The sequence shown here is derived from an EMBL/GenBank/DDBJ whole genome shotgun (WGS) entry which is preliminary data.</text>
</comment>
<keyword evidence="3" id="KW-0732">Signal</keyword>
<evidence type="ECO:0000313" key="8">
    <source>
        <dbReference type="EMBL" id="GAA2796425.1"/>
    </source>
</evidence>
<evidence type="ECO:0000256" key="5">
    <source>
        <dbReference type="ARBA" id="ARBA00023139"/>
    </source>
</evidence>
<dbReference type="SUPFAM" id="SSF53850">
    <property type="entry name" value="Periplasmic binding protein-like II"/>
    <property type="match status" value="1"/>
</dbReference>
<dbReference type="RefSeq" id="WP_344680834.1">
    <property type="nucleotide sequence ID" value="NZ_BAAAUX010000014.1"/>
</dbReference>
<evidence type="ECO:0000256" key="3">
    <source>
        <dbReference type="ARBA" id="ARBA00022729"/>
    </source>
</evidence>
<keyword evidence="7" id="KW-1133">Transmembrane helix</keyword>
<dbReference type="PANTHER" id="PTHR30429:SF3">
    <property type="entry name" value="LIPOPROTEIN"/>
    <property type="match status" value="1"/>
</dbReference>
<keyword evidence="5" id="KW-0564">Palmitate</keyword>
<evidence type="ECO:0000256" key="2">
    <source>
        <dbReference type="ARBA" id="ARBA00008973"/>
    </source>
</evidence>
<gene>
    <name evidence="8" type="ORF">GCM10010470_34450</name>
</gene>
<dbReference type="EMBL" id="BAAAUX010000014">
    <property type="protein sequence ID" value="GAA2796425.1"/>
    <property type="molecule type" value="Genomic_DNA"/>
</dbReference>
<keyword evidence="6" id="KW-0449">Lipoprotein</keyword>
<evidence type="ECO:0000256" key="4">
    <source>
        <dbReference type="ARBA" id="ARBA00023136"/>
    </source>
</evidence>
<keyword evidence="4 7" id="KW-0472">Membrane</keyword>
<comment type="similarity">
    <text evidence="2">Belongs to the NlpA lipoprotein family.</text>
</comment>
<keyword evidence="7" id="KW-0812">Transmembrane</keyword>
<dbReference type="Proteomes" id="UP001500979">
    <property type="component" value="Unassembled WGS sequence"/>
</dbReference>
<sequence>MSENQNDVAALPPRPARKKGPLIGLGVVLAAALVAVLVFTTSGGSGGDRVTVRIGTTDASSPYWPTFKEIAAREGIDIVPVNFSDYTQPNPAVSQGQIDLNLFQHLLFLANYNVSNNDSLVPVGSTFVVPLSLYSQKHATVADIPAGGTVAIPNDPTNQARALLVLQSAGLVKLNGGGSVLSTPAEIDAAASKVSVTPVDAAQTVTALPSVDASIVNNNYALNGGLDPSKALFGDDPASPSAEPYINVIATRAADRDNPVYQRVAQLYKDSAVVAQVQAESKGTSVMVDRPRSDLDAILARLSETVRAGRR</sequence>
<evidence type="ECO:0000313" key="9">
    <source>
        <dbReference type="Proteomes" id="UP001500979"/>
    </source>
</evidence>
<reference evidence="8 9" key="1">
    <citation type="journal article" date="2019" name="Int. J. Syst. Evol. Microbiol.">
        <title>The Global Catalogue of Microorganisms (GCM) 10K type strain sequencing project: providing services to taxonomists for standard genome sequencing and annotation.</title>
        <authorList>
            <consortium name="The Broad Institute Genomics Platform"/>
            <consortium name="The Broad Institute Genome Sequencing Center for Infectious Disease"/>
            <person name="Wu L."/>
            <person name="Ma J."/>
        </authorList>
    </citation>
    <scope>NUCLEOTIDE SEQUENCE [LARGE SCALE GENOMIC DNA]</scope>
    <source>
        <strain evidence="8 9">JCM 9383</strain>
    </source>
</reference>
<dbReference type="PANTHER" id="PTHR30429">
    <property type="entry name" value="D-METHIONINE-BINDING LIPOPROTEIN METQ"/>
    <property type="match status" value="1"/>
</dbReference>
<comment type="subcellular location">
    <subcellularLocation>
        <location evidence="1">Membrane</location>
        <topology evidence="1">Lipid-anchor</topology>
    </subcellularLocation>
</comment>